<dbReference type="PANTHER" id="PTHR23339">
    <property type="entry name" value="TYROSINE SPECIFIC PROTEIN PHOSPHATASE AND DUAL SPECIFICITY PROTEIN PHOSPHATASE"/>
    <property type="match status" value="1"/>
</dbReference>
<comment type="caution">
    <text evidence="3">The sequence shown here is derived from an EMBL/GenBank/DDBJ whole genome shotgun (WGS) entry which is preliminary data.</text>
</comment>
<dbReference type="Pfam" id="PF22784">
    <property type="entry name" value="PTP-SAK"/>
    <property type="match status" value="1"/>
</dbReference>
<dbReference type="InterPro" id="IPR050561">
    <property type="entry name" value="PTP"/>
</dbReference>
<evidence type="ECO:0000313" key="4">
    <source>
        <dbReference type="Proteomes" id="UP000594342"/>
    </source>
</evidence>
<sequence length="193" mass="21469">MAHADIKKDCTTYELTTTGHQKLIVHLSGSPTASCVEEFSRFMKEKGVTDVFCFCDPVYDPSKFNADNIRFHKLSFPDGTAPTNEVVDAFNDEFDSILDSLSAKNTSDRSSNKTADSKDVTPVVINVHCQSGLGRAPTIVAYLMISRCGIDRTTAIERVRKLRKGSLNHTQLDWLLYGKFKKIKKQQSGCIIA</sequence>
<organism evidence="3 4">
    <name type="scientific">Yasminevirus sp. GU-2018</name>
    <dbReference type="NCBI Taxonomy" id="2420051"/>
    <lineage>
        <taxon>Viruses</taxon>
        <taxon>Varidnaviria</taxon>
        <taxon>Bamfordvirae</taxon>
        <taxon>Nucleocytoviricota</taxon>
        <taxon>Megaviricetes</taxon>
        <taxon>Imitervirales</taxon>
        <taxon>Mimiviridae</taxon>
        <taxon>Klosneuvirinae</taxon>
        <taxon>Yasminevirus</taxon>
        <taxon>Yasminevirus saudimassiliense</taxon>
    </lineage>
</organism>
<feature type="domain" description="Tyrosine specific protein phosphatases" evidence="2">
    <location>
        <begin position="92"/>
        <end position="174"/>
    </location>
</feature>
<evidence type="ECO:0000256" key="1">
    <source>
        <dbReference type="ARBA" id="ARBA00022801"/>
    </source>
</evidence>
<dbReference type="PROSITE" id="PS50056">
    <property type="entry name" value="TYR_PHOSPHATASE_2"/>
    <property type="match status" value="1"/>
</dbReference>
<keyword evidence="4" id="KW-1185">Reference proteome</keyword>
<evidence type="ECO:0000313" key="3">
    <source>
        <dbReference type="EMBL" id="VBB18692.1"/>
    </source>
</evidence>
<dbReference type="SUPFAM" id="SSF52799">
    <property type="entry name" value="(Phosphotyrosine protein) phosphatases II"/>
    <property type="match status" value="1"/>
</dbReference>
<dbReference type="InterPro" id="IPR029021">
    <property type="entry name" value="Prot-tyrosine_phosphatase-like"/>
</dbReference>
<dbReference type="Proteomes" id="UP000594342">
    <property type="component" value="Unassembled WGS sequence"/>
</dbReference>
<protein>
    <recommendedName>
        <fullName evidence="2">Tyrosine specific protein phosphatases domain-containing protein</fullName>
    </recommendedName>
</protein>
<dbReference type="InterPro" id="IPR057023">
    <property type="entry name" value="PTP-SAK"/>
</dbReference>
<accession>A0A5K0UAX0</accession>
<keyword evidence="1" id="KW-0378">Hydrolase</keyword>
<proteinExistence type="predicted"/>
<dbReference type="GO" id="GO:0016791">
    <property type="term" value="F:phosphatase activity"/>
    <property type="evidence" value="ECO:0007669"/>
    <property type="project" value="UniProtKB-ARBA"/>
</dbReference>
<name>A0A5K0UAX0_9VIRU</name>
<dbReference type="InterPro" id="IPR000387">
    <property type="entry name" value="Tyr_Pase_dom"/>
</dbReference>
<dbReference type="EMBL" id="UPSH01000001">
    <property type="protein sequence ID" value="VBB18692.1"/>
    <property type="molecule type" value="Genomic_DNA"/>
</dbReference>
<evidence type="ECO:0000259" key="2">
    <source>
        <dbReference type="PROSITE" id="PS50056"/>
    </source>
</evidence>
<reference evidence="3 4" key="1">
    <citation type="submission" date="2018-10" db="EMBL/GenBank/DDBJ databases">
        <authorList>
            <consortium name="IHU Genomes"/>
        </authorList>
    </citation>
    <scope>NUCLEOTIDE SEQUENCE [LARGE SCALE GENOMIC DNA]</scope>
    <source>
        <strain evidence="3 4">A1</strain>
    </source>
</reference>
<gene>
    <name evidence="3" type="ORF">YASMINEVIRUS_1223</name>
</gene>
<dbReference type="Gene3D" id="3.90.190.10">
    <property type="entry name" value="Protein tyrosine phosphatase superfamily"/>
    <property type="match status" value="1"/>
</dbReference>